<gene>
    <name evidence="1" type="ORF">DSO57_1021821</name>
</gene>
<keyword evidence="2" id="KW-1185">Reference proteome</keyword>
<evidence type="ECO:0000313" key="2">
    <source>
        <dbReference type="Proteomes" id="UP001165960"/>
    </source>
</evidence>
<name>A0ACC2TEI4_9FUNG</name>
<dbReference type="EMBL" id="QTSX02002947">
    <property type="protein sequence ID" value="KAJ9072942.1"/>
    <property type="molecule type" value="Genomic_DNA"/>
</dbReference>
<organism evidence="1 2">
    <name type="scientific">Entomophthora muscae</name>
    <dbReference type="NCBI Taxonomy" id="34485"/>
    <lineage>
        <taxon>Eukaryota</taxon>
        <taxon>Fungi</taxon>
        <taxon>Fungi incertae sedis</taxon>
        <taxon>Zoopagomycota</taxon>
        <taxon>Entomophthoromycotina</taxon>
        <taxon>Entomophthoromycetes</taxon>
        <taxon>Entomophthorales</taxon>
        <taxon>Entomophthoraceae</taxon>
        <taxon>Entomophthora</taxon>
    </lineage>
</organism>
<protein>
    <submittedName>
        <fullName evidence="1">Uncharacterized protein</fullName>
    </submittedName>
</protein>
<proteinExistence type="predicted"/>
<reference evidence="1" key="1">
    <citation type="submission" date="2022-04" db="EMBL/GenBank/DDBJ databases">
        <title>Genome of the entomopathogenic fungus Entomophthora muscae.</title>
        <authorList>
            <person name="Elya C."/>
            <person name="Lovett B.R."/>
            <person name="Lee E."/>
            <person name="Macias A.M."/>
            <person name="Hajek A.E."/>
            <person name="De Bivort B.L."/>
            <person name="Kasson M.T."/>
            <person name="De Fine Licht H.H."/>
            <person name="Stajich J.E."/>
        </authorList>
    </citation>
    <scope>NUCLEOTIDE SEQUENCE</scope>
    <source>
        <strain evidence="1">Berkeley</strain>
    </source>
</reference>
<comment type="caution">
    <text evidence="1">The sequence shown here is derived from an EMBL/GenBank/DDBJ whole genome shotgun (WGS) entry which is preliminary data.</text>
</comment>
<dbReference type="Proteomes" id="UP001165960">
    <property type="component" value="Unassembled WGS sequence"/>
</dbReference>
<accession>A0ACC2TEI4</accession>
<sequence>MDLYCFYKVTNELEARALEAGDAIKFEVKTKLMSAPELGFINEECTSVYEVTRSLDEFSSLARELDLELELDDLASINSALACLNSEPFYSKVSSFFQNHPITANPHLMHLHDALPSWTDKVIRRLSMRSSAKEPAEEPTATNPQRTPVPLQRSNTESSARGLLRRMTWNRSRVTQAPSPESQEKPQRKHSLLSQTSQDDANRKPSFLSRLSLEGATRRPSLLKRFASSRQTSSETRPPLMRSATTKITSDAEAVEIDVILENEATFKLTVGKDITYDRLLRGIRNKAVLTGNPIPPLECLYLQYRTAGRDLGLKQRNMKNFLSLVIPHQVLVRVNENATPDARFSWLDLNVPSRPSSRRLSRNCEGLDFATPKPITTYQSFQKLESVEDYLRTPCQTEVQNIMSSSMWDTTPELQLSVCSSSSNSPSQLSPVLPSEDFSFLVNQANDPKPPQSIISRHLVPRPQMMRSLTERTSAQPKRVATLSQPLLTRQNSAPTRVDVSSLAMTRSNRIKLTVAINKEFIIKLDLPDYHQATFTSLRNRIATKFSNAGYPLRSLAKMTLTYCQFKNSSDQTTPITDTKSLMQILHKATTDSASNSVYLLLVPENLLTTDNPVLNRGGIRWDHPPNLAHVG</sequence>
<evidence type="ECO:0000313" key="1">
    <source>
        <dbReference type="EMBL" id="KAJ9072942.1"/>
    </source>
</evidence>